<dbReference type="Proteomes" id="UP000426772">
    <property type="component" value="Unassembled WGS sequence"/>
</dbReference>
<accession>A0ABY3LGQ3</accession>
<comment type="caution">
    <text evidence="1">The sequence shown here is derived from an EMBL/GenBank/DDBJ whole genome shotgun (WGS) entry which is preliminary data.</text>
</comment>
<keyword evidence="2" id="KW-1185">Reference proteome</keyword>
<proteinExistence type="predicted"/>
<sequence length="59" mass="6670">MNNVIPIRPKHQLLKDSHSAILTVLKMFREGGHSKQSIDLLLSAVADNIRDYVETIEGR</sequence>
<evidence type="ECO:0000313" key="1">
    <source>
        <dbReference type="EMBL" id="TXL78989.1"/>
    </source>
</evidence>
<organism evidence="1 2">
    <name type="scientific">Pantoea vagans</name>
    <dbReference type="NCBI Taxonomy" id="470934"/>
    <lineage>
        <taxon>Bacteria</taxon>
        <taxon>Pseudomonadati</taxon>
        <taxon>Pseudomonadota</taxon>
        <taxon>Gammaproteobacteria</taxon>
        <taxon>Enterobacterales</taxon>
        <taxon>Erwiniaceae</taxon>
        <taxon>Pantoea</taxon>
    </lineage>
</organism>
<protein>
    <submittedName>
        <fullName evidence="1">Uncharacterized protein</fullName>
    </submittedName>
</protein>
<dbReference type="EMBL" id="RCNL01000003">
    <property type="protein sequence ID" value="TXL78989.1"/>
    <property type="molecule type" value="Genomic_DNA"/>
</dbReference>
<name>A0ABY3LGQ3_9GAMM</name>
<evidence type="ECO:0000313" key="2">
    <source>
        <dbReference type="Proteomes" id="UP000426772"/>
    </source>
</evidence>
<gene>
    <name evidence="1" type="ORF">D9O29_08745</name>
</gene>
<reference evidence="1 2" key="1">
    <citation type="submission" date="2018-10" db="EMBL/GenBank/DDBJ databases">
        <title>Draft genome sequence of Pantoea vagans isolated from corpses of the sugarcane aphid Melanaphis sacchari Zehntner.</title>
        <authorList>
            <person name="Toledo E."/>
            <person name="Pena G."/>
            <person name="Lozano L."/>
        </authorList>
    </citation>
    <scope>NUCLEOTIDE SEQUENCE [LARGE SCALE GENOMIC DNA]</scope>
    <source>
        <strain evidence="1 2">ET-90</strain>
    </source>
</reference>